<keyword evidence="5" id="KW-1185">Reference proteome</keyword>
<dbReference type="InterPro" id="IPR018211">
    <property type="entry name" value="ADH_Fe_CS"/>
</dbReference>
<dbReference type="EMBL" id="ML769383">
    <property type="protein sequence ID" value="KAE9411390.1"/>
    <property type="molecule type" value="Genomic_DNA"/>
</dbReference>
<dbReference type="PANTHER" id="PTHR11496:SF97">
    <property type="entry name" value="ALCOHOL DEHYDROGENASE IRON-TYPE_GLYCEROL DEHYDROGENASE GLDA DOMAIN-CONTAINING PROTEIN"/>
    <property type="match status" value="1"/>
</dbReference>
<evidence type="ECO:0000313" key="4">
    <source>
        <dbReference type="EMBL" id="KAE9411390.1"/>
    </source>
</evidence>
<dbReference type="InterPro" id="IPR001670">
    <property type="entry name" value="ADH_Fe/GldA"/>
</dbReference>
<accession>A0A6A4INT0</accession>
<name>A0A6A4INT0_9AGAR</name>
<proteinExistence type="predicted"/>
<dbReference type="InterPro" id="IPR056798">
    <property type="entry name" value="ADH_Fe_C"/>
</dbReference>
<keyword evidence="1" id="KW-0560">Oxidoreductase</keyword>
<dbReference type="Gene3D" id="3.40.50.1970">
    <property type="match status" value="1"/>
</dbReference>
<dbReference type="PANTHER" id="PTHR11496">
    <property type="entry name" value="ALCOHOL DEHYDROGENASE"/>
    <property type="match status" value="1"/>
</dbReference>
<dbReference type="Gene3D" id="1.20.1090.10">
    <property type="entry name" value="Dehydroquinate synthase-like - alpha domain"/>
    <property type="match status" value="1"/>
</dbReference>
<dbReference type="SUPFAM" id="SSF56796">
    <property type="entry name" value="Dehydroquinate synthase-like"/>
    <property type="match status" value="1"/>
</dbReference>
<feature type="domain" description="Fe-containing alcohol dehydrogenase-like C-terminal" evidence="3">
    <location>
        <begin position="195"/>
        <end position="375"/>
    </location>
</feature>
<organism evidence="4 5">
    <name type="scientific">Gymnopus androsaceus JB14</name>
    <dbReference type="NCBI Taxonomy" id="1447944"/>
    <lineage>
        <taxon>Eukaryota</taxon>
        <taxon>Fungi</taxon>
        <taxon>Dikarya</taxon>
        <taxon>Basidiomycota</taxon>
        <taxon>Agaricomycotina</taxon>
        <taxon>Agaricomycetes</taxon>
        <taxon>Agaricomycetidae</taxon>
        <taxon>Agaricales</taxon>
        <taxon>Marasmiineae</taxon>
        <taxon>Omphalotaceae</taxon>
        <taxon>Gymnopus</taxon>
    </lineage>
</organism>
<evidence type="ECO:0000259" key="2">
    <source>
        <dbReference type="Pfam" id="PF00465"/>
    </source>
</evidence>
<dbReference type="PROSITE" id="PS00060">
    <property type="entry name" value="ADH_IRON_2"/>
    <property type="match status" value="1"/>
</dbReference>
<dbReference type="CDD" id="cd08192">
    <property type="entry name" value="MAR-like"/>
    <property type="match status" value="1"/>
</dbReference>
<reference evidence="4" key="1">
    <citation type="journal article" date="2019" name="Environ. Microbiol.">
        <title>Fungal ecological strategies reflected in gene transcription - a case study of two litter decomposers.</title>
        <authorList>
            <person name="Barbi F."/>
            <person name="Kohler A."/>
            <person name="Barry K."/>
            <person name="Baskaran P."/>
            <person name="Daum C."/>
            <person name="Fauchery L."/>
            <person name="Ihrmark K."/>
            <person name="Kuo A."/>
            <person name="LaButti K."/>
            <person name="Lipzen A."/>
            <person name="Morin E."/>
            <person name="Grigoriev I.V."/>
            <person name="Henrissat B."/>
            <person name="Lindahl B."/>
            <person name="Martin F."/>
        </authorList>
    </citation>
    <scope>NUCLEOTIDE SEQUENCE</scope>
    <source>
        <strain evidence="4">JB14</strain>
    </source>
</reference>
<gene>
    <name evidence="4" type="ORF">BT96DRAFT_911984</name>
</gene>
<feature type="domain" description="Alcohol dehydrogenase iron-type/glycerol dehydrogenase GldA" evidence="2">
    <location>
        <begin position="33"/>
        <end position="181"/>
    </location>
</feature>
<dbReference type="AlphaFoldDB" id="A0A6A4INT0"/>
<dbReference type="InterPro" id="IPR039697">
    <property type="entry name" value="Alcohol_dehydrogenase_Fe"/>
</dbReference>
<evidence type="ECO:0000259" key="3">
    <source>
        <dbReference type="Pfam" id="PF25137"/>
    </source>
</evidence>
<dbReference type="GO" id="GO:0046872">
    <property type="term" value="F:metal ion binding"/>
    <property type="evidence" value="ECO:0007669"/>
    <property type="project" value="InterPro"/>
</dbReference>
<dbReference type="OrthoDB" id="3360544at2759"/>
<dbReference type="Pfam" id="PF25137">
    <property type="entry name" value="ADH_Fe_C"/>
    <property type="match status" value="1"/>
</dbReference>
<dbReference type="Proteomes" id="UP000799118">
    <property type="component" value="Unassembled WGS sequence"/>
</dbReference>
<dbReference type="GO" id="GO:0005739">
    <property type="term" value="C:mitochondrion"/>
    <property type="evidence" value="ECO:0007669"/>
    <property type="project" value="TreeGrafter"/>
</dbReference>
<dbReference type="Pfam" id="PF00465">
    <property type="entry name" value="Fe-ADH"/>
    <property type="match status" value="1"/>
</dbReference>
<dbReference type="GO" id="GO:0004022">
    <property type="term" value="F:alcohol dehydrogenase (NAD+) activity"/>
    <property type="evidence" value="ECO:0007669"/>
    <property type="project" value="TreeGrafter"/>
</dbReference>
<protein>
    <submittedName>
        <fullName evidence="4">Alcohol dehydrogenase IV</fullName>
    </submittedName>
</protein>
<evidence type="ECO:0000313" key="5">
    <source>
        <dbReference type="Proteomes" id="UP000799118"/>
    </source>
</evidence>
<sequence>MSIVNYAEFSESSTSTELQGFYGWTDTLQGVQYGPGSVSTALPKFFKRLGASKALVLTGKSLYEKASKVEDILKSIDGYGATFWEIGQHSPIADIKAATKVFTDTGCDIIVSVGGGSPIDAAKALLYYLQQERGGKTLLQIAIPTTLSAAEYTVGAGYTDDNGNKVAVSSQDLAPSAIILDAELTLSTPERLWLSTGIRALDHAVENLYRPLVVPPLKALCLSALADLFRYLPESKANPQSVEVRQKLQIASWKSLWPAKREAYSALGLSHALGHKLGSTYSIPHGITSCITLSAVVELMAEIGTQEDKEYLAQALFFLHKPSTGTVEGDVKALSVYIKDLVKGLGLEENLAGKVPKEDIPTIAKNALGSDTHPTFPHAVKLLESLY</sequence>
<evidence type="ECO:0000256" key="1">
    <source>
        <dbReference type="ARBA" id="ARBA00023002"/>
    </source>
</evidence>